<dbReference type="Pfam" id="PF02883">
    <property type="entry name" value="Alpha_adaptinC2"/>
    <property type="match status" value="1"/>
</dbReference>
<name>A0A2T0FPI7_9ASCO</name>
<dbReference type="Pfam" id="PF02296">
    <property type="entry name" value="Alpha_adaptin_C"/>
    <property type="match status" value="1"/>
</dbReference>
<gene>
    <name evidence="11" type="ORF">B9G98_04515</name>
</gene>
<dbReference type="Pfam" id="PF01602">
    <property type="entry name" value="Adaptin_N"/>
    <property type="match status" value="1"/>
</dbReference>
<evidence type="ECO:0000259" key="10">
    <source>
        <dbReference type="SMART" id="SM00809"/>
    </source>
</evidence>
<dbReference type="SUPFAM" id="SSF48371">
    <property type="entry name" value="ARM repeat"/>
    <property type="match status" value="1"/>
</dbReference>
<feature type="compositionally biased region" description="Polar residues" evidence="9">
    <location>
        <begin position="658"/>
        <end position="667"/>
    </location>
</feature>
<dbReference type="EMBL" id="NDIQ01000022">
    <property type="protein sequence ID" value="PRT56895.1"/>
    <property type="molecule type" value="Genomic_DNA"/>
</dbReference>
<feature type="domain" description="Clathrin adaptor alpha/beta/gamma-adaptin appendage Ig-like subdomain" evidence="10">
    <location>
        <begin position="696"/>
        <end position="808"/>
    </location>
</feature>
<protein>
    <recommendedName>
        <fullName evidence="7">AP-2 complex subunit alpha</fullName>
    </recommendedName>
</protein>
<dbReference type="GO" id="GO:0030122">
    <property type="term" value="C:AP-2 adaptor complex"/>
    <property type="evidence" value="ECO:0007669"/>
    <property type="project" value="InterPro"/>
</dbReference>
<proteinExistence type="inferred from homology"/>
<dbReference type="STRING" id="45607.A0A2T0FPI7"/>
<dbReference type="Gene3D" id="2.60.40.1230">
    <property type="match status" value="1"/>
</dbReference>
<keyword evidence="2 7" id="KW-0813">Transport</keyword>
<comment type="function">
    <text evidence="7">Adaptins are components of the adaptor complexes which link clathrin to receptors in coated vesicles. Clathrin-associated protein complexes are believed to interact with the cytoplasmic tails of membrane proteins, leading to their selection and concentration.</text>
</comment>
<organism evidence="11 12">
    <name type="scientific">Wickerhamiella sorbophila</name>
    <dbReference type="NCBI Taxonomy" id="45607"/>
    <lineage>
        <taxon>Eukaryota</taxon>
        <taxon>Fungi</taxon>
        <taxon>Dikarya</taxon>
        <taxon>Ascomycota</taxon>
        <taxon>Saccharomycotina</taxon>
        <taxon>Dipodascomycetes</taxon>
        <taxon>Dipodascales</taxon>
        <taxon>Trichomonascaceae</taxon>
        <taxon>Wickerhamiella</taxon>
    </lineage>
</organism>
<dbReference type="Gene3D" id="1.25.10.10">
    <property type="entry name" value="Leucine-rich Repeat Variant"/>
    <property type="match status" value="1"/>
</dbReference>
<dbReference type="OrthoDB" id="28053at2759"/>
<evidence type="ECO:0000256" key="3">
    <source>
        <dbReference type="ARBA" id="ARBA00022583"/>
    </source>
</evidence>
<keyword evidence="3 7" id="KW-0254">Endocytosis</keyword>
<keyword evidence="4 7" id="KW-0653">Protein transport</keyword>
<evidence type="ECO:0000256" key="2">
    <source>
        <dbReference type="ARBA" id="ARBA00022448"/>
    </source>
</evidence>
<evidence type="ECO:0000256" key="6">
    <source>
        <dbReference type="ARBA" id="ARBA00023176"/>
    </source>
</evidence>
<evidence type="ECO:0000256" key="7">
    <source>
        <dbReference type="PIRNR" id="PIRNR037091"/>
    </source>
</evidence>
<evidence type="ECO:0000313" key="11">
    <source>
        <dbReference type="EMBL" id="PRT56895.1"/>
    </source>
</evidence>
<feature type="region of interest" description="Disordered" evidence="9">
    <location>
        <begin position="642"/>
        <end position="667"/>
    </location>
</feature>
<comment type="subcellular location">
    <subcellularLocation>
        <location evidence="1">Membrane</location>
        <location evidence="1">Coated pit</location>
        <topology evidence="1">Peripheral membrane protein</topology>
        <orientation evidence="1">Cytoplasmic side</orientation>
    </subcellularLocation>
</comment>
<keyword evidence="5 7" id="KW-0472">Membrane</keyword>
<keyword evidence="6 7" id="KW-0168">Coated pit</keyword>
<reference evidence="11 12" key="1">
    <citation type="submission" date="2017-04" db="EMBL/GenBank/DDBJ databases">
        <title>Genome sequencing of [Candida] sorbophila.</title>
        <authorList>
            <person name="Ahn J.O."/>
        </authorList>
    </citation>
    <scope>NUCLEOTIDE SEQUENCE [LARGE SCALE GENOMIC DNA]</scope>
    <source>
        <strain evidence="11 12">DS02</strain>
    </source>
</reference>
<dbReference type="PIRSF" id="PIRSF037091">
    <property type="entry name" value="AP2_complex_alpha"/>
    <property type="match status" value="1"/>
</dbReference>
<dbReference type="GeneID" id="36518263"/>
<dbReference type="InterPro" id="IPR016024">
    <property type="entry name" value="ARM-type_fold"/>
</dbReference>
<dbReference type="GO" id="GO:0072583">
    <property type="term" value="P:clathrin-dependent endocytosis"/>
    <property type="evidence" value="ECO:0007669"/>
    <property type="project" value="InterPro"/>
</dbReference>
<evidence type="ECO:0000313" key="12">
    <source>
        <dbReference type="Proteomes" id="UP000238350"/>
    </source>
</evidence>
<dbReference type="InterPro" id="IPR011989">
    <property type="entry name" value="ARM-like"/>
</dbReference>
<sequence length="932" mass="103466">MAMRGLTQFIADLRELRTYEAEKARINAEIANIKQNFRDNNLNAYKRKKYVAKLAYIYTLGYPVDFDASDILPLLTMPKSHGKQIGYLAMGLMCSDNKSAIERAIPAVEDDLASSSDLNTSMALNFVSAIADPPLELATEIVKLLMSPTSSHSVRKKAALTFLSFYRRDRTVLQPEWTERIIALLDVQDIGVATSVASLIKAIAENDAASAERAAAVAARKLHHLLFEQKVSSEYIYYDVPAPWFIIKLLELIQIPPPTKDEAVSYALHESISMILEWAITVAPGGSTSSSSQSANMRNAVFLEAVNVFVHLDMDDGVLLEHTINSLKRCLEGKDTNLRYLALNSMVALTPFQGIDHLLDPVLALLNDKDISVRRRALDGLYHLCNDENIEHIAASLLDQLSSHELDLREETVVRLSDVIERFATSLKWYVDTTLSLLMVGGSQVPDEVWQRMVQIVVNNDTIQSYATRTALEYAKGPRCSDNTGRVCAYFLGEFGNQIAHEPGCRPGEQFLVLQDLWSICSPPVRYHLLTTYLKFANLFEEIRPQILDVFKLYLDSGDLELQQRSCEYHNLLQPENVYLLPTVCDEMPPFVLKESPLGERLSLKSRSALARQNTLAKSNIVNRNQSLRAQATGKKLTPIITGRGGSFSPSLGSGGSKPQTPTGFPQTIQEEAPAQTPQTTGKSELLSSNWEHGFRQMLTHSEAVLYQDALLQVGCKYEYSKNIGCVILYLKNVSNVALSSVSVQLTNPMESSVLSVSSKSLPASSLRPSAVTEQVIMCEAKQPFALSPIARVTYLAGSLNEMSFRLPITIERFMRPVTLNAQDFAMRWDQIGVAGEFKKDFKNFSLSWQQPIVKDDADALGGLNWGLSVVAGQQNVLFGAGMIQTTSSGNFGCLCRLEFDANRVNYRATVRTTKKLVSVILVKNVSNAYQL</sequence>
<feature type="binding site" evidence="8">
    <location>
        <position position="45"/>
    </location>
    <ligand>
        <name>a 1,2-diacyl-sn-glycero-3-phospho-(1D-myo-inositol-3,4,5-trisphosphate)</name>
        <dbReference type="ChEBI" id="CHEBI:57836"/>
    </ligand>
</feature>
<feature type="binding site" evidence="8">
    <location>
        <begin position="49"/>
        <end position="53"/>
    </location>
    <ligand>
        <name>a 1,2-diacyl-sn-glycero-3-phospho-(1D-myo-inositol-3,4,5-trisphosphate)</name>
        <dbReference type="ChEBI" id="CHEBI:57836"/>
    </ligand>
</feature>
<evidence type="ECO:0000256" key="8">
    <source>
        <dbReference type="PIRSR" id="PIRSR037091-1"/>
    </source>
</evidence>
<dbReference type="InterPro" id="IPR013041">
    <property type="entry name" value="Clathrin_app_Ig-like_sf"/>
</dbReference>
<dbReference type="InterPro" id="IPR002553">
    <property type="entry name" value="Clathrin/coatomer_adapt-like_N"/>
</dbReference>
<dbReference type="RefSeq" id="XP_024666840.1">
    <property type="nucleotide sequence ID" value="XM_024811072.1"/>
</dbReference>
<dbReference type="AlphaFoldDB" id="A0A2T0FPI7"/>
<comment type="caution">
    <text evidence="11">The sequence shown here is derived from an EMBL/GenBank/DDBJ whole genome shotgun (WGS) entry which is preliminary data.</text>
</comment>
<dbReference type="SMART" id="SM00809">
    <property type="entry name" value="Alpha_adaptinC2"/>
    <property type="match status" value="1"/>
</dbReference>
<evidence type="ECO:0000256" key="5">
    <source>
        <dbReference type="ARBA" id="ARBA00023136"/>
    </source>
</evidence>
<dbReference type="InterPro" id="IPR017104">
    <property type="entry name" value="AP2_complex_asu"/>
</dbReference>
<dbReference type="GO" id="GO:0035615">
    <property type="term" value="F:clathrin adaptor activity"/>
    <property type="evidence" value="ECO:0007669"/>
    <property type="project" value="InterPro"/>
</dbReference>
<comment type="similarity">
    <text evidence="7">Belongs to the adaptor complexes large subunit family.</text>
</comment>
<dbReference type="InterPro" id="IPR009028">
    <property type="entry name" value="Coatomer/calthrin_app_sub_C"/>
</dbReference>
<dbReference type="SUPFAM" id="SSF49348">
    <property type="entry name" value="Clathrin adaptor appendage domain"/>
    <property type="match status" value="1"/>
</dbReference>
<dbReference type="InterPro" id="IPR003164">
    <property type="entry name" value="Clathrin_a-adaptin_app_sub_C"/>
</dbReference>
<dbReference type="GO" id="GO:0006886">
    <property type="term" value="P:intracellular protein transport"/>
    <property type="evidence" value="ECO:0007669"/>
    <property type="project" value="UniProtKB-UniRule"/>
</dbReference>
<dbReference type="Gene3D" id="3.30.310.10">
    <property type="entry name" value="TATA-Binding Protein"/>
    <property type="match status" value="1"/>
</dbReference>
<evidence type="ECO:0000256" key="4">
    <source>
        <dbReference type="ARBA" id="ARBA00022927"/>
    </source>
</evidence>
<dbReference type="InterPro" id="IPR012295">
    <property type="entry name" value="TBP_dom_sf"/>
</dbReference>
<evidence type="ECO:0000256" key="1">
    <source>
        <dbReference type="ARBA" id="ARBA00004277"/>
    </source>
</evidence>
<dbReference type="InterPro" id="IPR008152">
    <property type="entry name" value="Clathrin_a/b/g-adaptin_app_Ig"/>
</dbReference>
<feature type="binding site" evidence="8">
    <location>
        <begin position="4"/>
        <end position="5"/>
    </location>
    <ligand>
        <name>a 1,2-diacyl-sn-glycero-3-phospho-(1D-myo-inositol-3,4,5-trisphosphate)</name>
        <dbReference type="ChEBI" id="CHEBI:57836"/>
    </ligand>
</feature>
<dbReference type="Proteomes" id="UP000238350">
    <property type="component" value="Unassembled WGS sequence"/>
</dbReference>
<dbReference type="SUPFAM" id="SSF55711">
    <property type="entry name" value="Subdomain of clathrin and coatomer appendage domain"/>
    <property type="match status" value="1"/>
</dbReference>
<dbReference type="PANTHER" id="PTHR22780">
    <property type="entry name" value="ADAPTIN, ALPHA/GAMMA/EPSILON"/>
    <property type="match status" value="1"/>
</dbReference>
<evidence type="ECO:0000256" key="9">
    <source>
        <dbReference type="SAM" id="MobiDB-lite"/>
    </source>
</evidence>
<accession>A0A2T0FPI7</accession>
<dbReference type="InterPro" id="IPR050840">
    <property type="entry name" value="Adaptor_Complx_Large_Subunit"/>
</dbReference>
<keyword evidence="12" id="KW-1185">Reference proteome</keyword>